<evidence type="ECO:0000313" key="13">
    <source>
        <dbReference type="EMBL" id="ODN00566.1"/>
    </source>
</evidence>
<keyword evidence="5" id="KW-0571">Peptide transport</keyword>
<dbReference type="AlphaFoldDB" id="A0A1D2N6G6"/>
<organism evidence="13 14">
    <name type="scientific">Orchesella cincta</name>
    <name type="common">Springtail</name>
    <name type="synonym">Podura cincta</name>
    <dbReference type="NCBI Taxonomy" id="48709"/>
    <lineage>
        <taxon>Eukaryota</taxon>
        <taxon>Metazoa</taxon>
        <taxon>Ecdysozoa</taxon>
        <taxon>Arthropoda</taxon>
        <taxon>Hexapoda</taxon>
        <taxon>Collembola</taxon>
        <taxon>Entomobryomorpha</taxon>
        <taxon>Entomobryoidea</taxon>
        <taxon>Orchesellidae</taxon>
        <taxon>Orchesellinae</taxon>
        <taxon>Orchesella</taxon>
    </lineage>
</organism>
<reference evidence="13 14" key="1">
    <citation type="journal article" date="2016" name="Genome Biol. Evol.">
        <title>Gene Family Evolution Reflects Adaptation to Soil Environmental Stressors in the Genome of the Collembolan Orchesella cincta.</title>
        <authorList>
            <person name="Faddeeva-Vakhrusheva A."/>
            <person name="Derks M.F."/>
            <person name="Anvar S.Y."/>
            <person name="Agamennone V."/>
            <person name="Suring W."/>
            <person name="Smit S."/>
            <person name="van Straalen N.M."/>
            <person name="Roelofs D."/>
        </authorList>
    </citation>
    <scope>NUCLEOTIDE SEQUENCE [LARGE SCALE GENOMIC DNA]</scope>
    <source>
        <tissue evidence="13">Mixed pool</tissue>
    </source>
</reference>
<dbReference type="EMBL" id="LJIJ01000199">
    <property type="protein sequence ID" value="ODN00566.1"/>
    <property type="molecule type" value="Genomic_DNA"/>
</dbReference>
<accession>A0A1D2N6G6</accession>
<evidence type="ECO:0000256" key="12">
    <source>
        <dbReference type="SAM" id="Phobius"/>
    </source>
</evidence>
<evidence type="ECO:0000256" key="11">
    <source>
        <dbReference type="SAM" id="MobiDB-lite"/>
    </source>
</evidence>
<evidence type="ECO:0000256" key="4">
    <source>
        <dbReference type="ARBA" id="ARBA00022692"/>
    </source>
</evidence>
<dbReference type="Gene3D" id="1.20.1250.20">
    <property type="entry name" value="MFS general substrate transporter like domains"/>
    <property type="match status" value="2"/>
</dbReference>
<dbReference type="FunFam" id="1.20.1250.20:FF:000379">
    <property type="entry name" value="Uncharacterized protein, isoform A"/>
    <property type="match status" value="1"/>
</dbReference>
<evidence type="ECO:0000256" key="3">
    <source>
        <dbReference type="ARBA" id="ARBA00022448"/>
    </source>
</evidence>
<dbReference type="SUPFAM" id="SSF103473">
    <property type="entry name" value="MFS general substrate transporter"/>
    <property type="match status" value="1"/>
</dbReference>
<feature type="transmembrane region" description="Helical" evidence="12">
    <location>
        <begin position="611"/>
        <end position="635"/>
    </location>
</feature>
<sequence>MVKMVVSAGKIPYPKSVFFIITNEFCERFSYYGMKAVLGLFLINVLGYSEDKSTVVYHVFSMLCYFTPVFGAMIADSLLGKFKTILYLSIVYAIGNVVLSLAATPPLQIPTETFSMLGLLLIAIGTGGIKPCVSAFGGDQFTLPQQALQLSSFFSIFYFSINAGSLLSTFITPIFRKDVQCFGAETCYPLAFGVPAVLMVVSLVVFVIGRPWYTCRKPEGNITMDVAKCVTHAISQKSKSNIKREHWLDHASGKYDSELIESVKRLLKILVLYIPLPVFWALFDQQGSRWTFQATRMDGEVFGYIIKPDQMQVLNPFLILAFIPIFDQIIYPGLAKIGLLKKPLQRLTVGGVLAGIAFVVSGILELQLEPTYAVKLGANEAHVNFINGLPCPVKMELEGNNSTQIEAFGQHILKQIEAGKTYATKFTPAGEGCESYKPFDYQLNARNKEARSYLIMSEGTTASIKEATSSDKLKKDGEGASKIKFVFLGFGDSISRKESIQFKHGDSFMKVWQEPEVEDDGHGKKAAAVSVDGVPVSEFDSGNYKTDPHEQTLVLMTPAIESKDISKKYVTIGNIKPKQGGNYVYVIKKESGADKFDIKEYVITQPNSIHMLWLVPQYVIITIGEVMFSVTGLQFAFSQAPATMKSVLQAAWLLTVAFGNVIVVFLAEFKIFEEQSKEFFLYSGLMFVDMIIFAVLACFYKPVEIGQVEDPDNNTVEMRESSPGRRKNEEYKDA</sequence>
<evidence type="ECO:0000256" key="8">
    <source>
        <dbReference type="ARBA" id="ARBA00023136"/>
    </source>
</evidence>
<feature type="transmembrane region" description="Helical" evidence="12">
    <location>
        <begin position="188"/>
        <end position="208"/>
    </location>
</feature>
<keyword evidence="6" id="KW-0653">Protein transport</keyword>
<feature type="transmembrane region" description="Helical" evidence="12">
    <location>
        <begin position="29"/>
        <end position="49"/>
    </location>
</feature>
<dbReference type="InterPro" id="IPR036259">
    <property type="entry name" value="MFS_trans_sf"/>
</dbReference>
<feature type="transmembrane region" description="Helical" evidence="12">
    <location>
        <begin position="55"/>
        <end position="73"/>
    </location>
</feature>
<evidence type="ECO:0000256" key="2">
    <source>
        <dbReference type="ARBA" id="ARBA00005982"/>
    </source>
</evidence>
<evidence type="ECO:0000256" key="7">
    <source>
        <dbReference type="ARBA" id="ARBA00022989"/>
    </source>
</evidence>
<comment type="subcellular location">
    <subcellularLocation>
        <location evidence="1 10">Membrane</location>
        <topology evidence="1 10">Multi-pass membrane protein</topology>
    </subcellularLocation>
</comment>
<feature type="transmembrane region" description="Helical" evidence="12">
    <location>
        <begin position="150"/>
        <end position="176"/>
    </location>
</feature>
<evidence type="ECO:0000256" key="6">
    <source>
        <dbReference type="ARBA" id="ARBA00022927"/>
    </source>
</evidence>
<dbReference type="PANTHER" id="PTHR11654">
    <property type="entry name" value="OLIGOPEPTIDE TRANSPORTER-RELATED"/>
    <property type="match status" value="1"/>
</dbReference>
<keyword evidence="4 10" id="KW-0812">Transmembrane</keyword>
<feature type="transmembrane region" description="Helical" evidence="12">
    <location>
        <begin position="347"/>
        <end position="364"/>
    </location>
</feature>
<feature type="transmembrane region" description="Helical" evidence="12">
    <location>
        <begin position="85"/>
        <end position="104"/>
    </location>
</feature>
<feature type="transmembrane region" description="Helical" evidence="12">
    <location>
        <begin position="116"/>
        <end position="138"/>
    </location>
</feature>
<keyword evidence="14" id="KW-1185">Reference proteome</keyword>
<comment type="caution">
    <text evidence="13">The sequence shown here is derived from an EMBL/GenBank/DDBJ whole genome shotgun (WGS) entry which is preliminary data.</text>
</comment>
<feature type="compositionally biased region" description="Basic and acidic residues" evidence="11">
    <location>
        <begin position="717"/>
        <end position="734"/>
    </location>
</feature>
<dbReference type="OrthoDB" id="8904098at2759"/>
<keyword evidence="8 12" id="KW-0472">Membrane</keyword>
<evidence type="ECO:0000313" key="14">
    <source>
        <dbReference type="Proteomes" id="UP000094527"/>
    </source>
</evidence>
<feature type="transmembrane region" description="Helical" evidence="12">
    <location>
        <begin position="647"/>
        <end position="667"/>
    </location>
</feature>
<gene>
    <name evidence="13" type="ORF">Ocin01_06115</name>
</gene>
<proteinExistence type="inferred from homology"/>
<feature type="transmembrane region" description="Helical" evidence="12">
    <location>
        <begin position="266"/>
        <end position="283"/>
    </location>
</feature>
<dbReference type="OMA" id="PPAVFFM"/>
<evidence type="ECO:0000256" key="10">
    <source>
        <dbReference type="RuleBase" id="RU003755"/>
    </source>
</evidence>
<keyword evidence="3 10" id="KW-0813">Transport</keyword>
<dbReference type="InterPro" id="IPR018456">
    <property type="entry name" value="PTR2_symporter_CS"/>
</dbReference>
<feature type="transmembrane region" description="Helical" evidence="12">
    <location>
        <begin position="317"/>
        <end position="335"/>
    </location>
</feature>
<dbReference type="PROSITE" id="PS01023">
    <property type="entry name" value="PTR2_2"/>
    <property type="match status" value="1"/>
</dbReference>
<protein>
    <recommendedName>
        <fullName evidence="9">Oligopeptide transporter 1</fullName>
    </recommendedName>
</protein>
<dbReference type="GO" id="GO:0006857">
    <property type="term" value="P:oligopeptide transport"/>
    <property type="evidence" value="ECO:0007669"/>
    <property type="project" value="InterPro"/>
</dbReference>
<dbReference type="GO" id="GO:0016020">
    <property type="term" value="C:membrane"/>
    <property type="evidence" value="ECO:0007669"/>
    <property type="project" value="UniProtKB-SubCell"/>
</dbReference>
<evidence type="ECO:0000256" key="1">
    <source>
        <dbReference type="ARBA" id="ARBA00004141"/>
    </source>
</evidence>
<feature type="transmembrane region" description="Helical" evidence="12">
    <location>
        <begin position="679"/>
        <end position="700"/>
    </location>
</feature>
<dbReference type="CDD" id="cd17347">
    <property type="entry name" value="MFS_SLC15A1_2_like"/>
    <property type="match status" value="1"/>
</dbReference>
<evidence type="ECO:0000256" key="9">
    <source>
        <dbReference type="ARBA" id="ARBA00078114"/>
    </source>
</evidence>
<comment type="similarity">
    <text evidence="2 10">Belongs to the major facilitator superfamily. Proton-dependent oligopeptide transporter (POT/PTR) (TC 2.A.17) family.</text>
</comment>
<dbReference type="GO" id="GO:0022857">
    <property type="term" value="F:transmembrane transporter activity"/>
    <property type="evidence" value="ECO:0007669"/>
    <property type="project" value="InterPro"/>
</dbReference>
<dbReference type="Proteomes" id="UP000094527">
    <property type="component" value="Unassembled WGS sequence"/>
</dbReference>
<dbReference type="FunFam" id="1.20.1250.20:FF:000049">
    <property type="entry name" value="Solute carrier family 15 member 2"/>
    <property type="match status" value="1"/>
</dbReference>
<name>A0A1D2N6G6_ORCCI</name>
<dbReference type="PROSITE" id="PS01022">
    <property type="entry name" value="PTR2_1"/>
    <property type="match status" value="1"/>
</dbReference>
<feature type="region of interest" description="Disordered" evidence="11">
    <location>
        <begin position="712"/>
        <end position="734"/>
    </location>
</feature>
<keyword evidence="7 12" id="KW-1133">Transmembrane helix</keyword>
<dbReference type="GO" id="GO:0015031">
    <property type="term" value="P:protein transport"/>
    <property type="evidence" value="ECO:0007669"/>
    <property type="project" value="UniProtKB-KW"/>
</dbReference>
<evidence type="ECO:0000256" key="5">
    <source>
        <dbReference type="ARBA" id="ARBA00022856"/>
    </source>
</evidence>
<dbReference type="InterPro" id="IPR000109">
    <property type="entry name" value="POT_fam"/>
</dbReference>
<dbReference type="Pfam" id="PF00854">
    <property type="entry name" value="PTR2"/>
    <property type="match status" value="2"/>
</dbReference>